<comment type="caution">
    <text evidence="1">The sequence shown here is derived from an EMBL/GenBank/DDBJ whole genome shotgun (WGS) entry which is preliminary data.</text>
</comment>
<gene>
    <name evidence="1" type="ORF">FWJ32_03520</name>
</gene>
<evidence type="ECO:0000313" key="2">
    <source>
        <dbReference type="Proteomes" id="UP000322976"/>
    </source>
</evidence>
<dbReference type="EMBL" id="VTPS01000004">
    <property type="protein sequence ID" value="TZE82682.1"/>
    <property type="molecule type" value="Genomic_DNA"/>
</dbReference>
<reference evidence="1 2" key="1">
    <citation type="submission" date="2019-08" db="EMBL/GenBank/DDBJ databases">
        <title>Calorimonas adulescens gen. nov., sp. nov., an anaerobic thermophilic bacterium from Sakhalin hot spring.</title>
        <authorList>
            <person name="Khomyakova M.A."/>
            <person name="Merkel A.Y."/>
            <person name="Novikov A."/>
            <person name="Bonch-Osmolovskaya E.A."/>
            <person name="Slobodkin A.I."/>
        </authorList>
    </citation>
    <scope>NUCLEOTIDE SEQUENCE [LARGE SCALE GENOMIC DNA]</scope>
    <source>
        <strain evidence="1 2">A05MB</strain>
    </source>
</reference>
<proteinExistence type="predicted"/>
<accession>A0A5D8QDV1</accession>
<keyword evidence="2" id="KW-1185">Reference proteome</keyword>
<evidence type="ECO:0000313" key="1">
    <source>
        <dbReference type="EMBL" id="TZE82682.1"/>
    </source>
</evidence>
<dbReference type="AlphaFoldDB" id="A0A5D8QDV1"/>
<organism evidence="1 2">
    <name type="scientific">Calorimonas adulescens</name>
    <dbReference type="NCBI Taxonomy" id="2606906"/>
    <lineage>
        <taxon>Bacteria</taxon>
        <taxon>Bacillati</taxon>
        <taxon>Bacillota</taxon>
        <taxon>Clostridia</taxon>
        <taxon>Thermoanaerobacterales</taxon>
        <taxon>Thermoanaerobacteraceae</taxon>
        <taxon>Calorimonas</taxon>
    </lineage>
</organism>
<sequence length="88" mass="9857">MSIITVNLGDFNPVMDGVIVKRVVENASDEDEIVINIDSNDAVDAYNIYSILESGGYEFLPKTSDNGRTYKIMARKRRTSDDRPKGLE</sequence>
<name>A0A5D8QDV1_9THEO</name>
<dbReference type="RefSeq" id="WP_149544597.1">
    <property type="nucleotide sequence ID" value="NZ_VTPS01000004.1"/>
</dbReference>
<dbReference type="Proteomes" id="UP000322976">
    <property type="component" value="Unassembled WGS sequence"/>
</dbReference>
<protein>
    <submittedName>
        <fullName evidence="1">Uncharacterized protein</fullName>
    </submittedName>
</protein>